<dbReference type="EMBL" id="FOXI01000019">
    <property type="protein sequence ID" value="SFQ09627.1"/>
    <property type="molecule type" value="Genomic_DNA"/>
</dbReference>
<organism evidence="2 3">
    <name type="scientific">Halolamina pelagica</name>
    <dbReference type="NCBI Taxonomy" id="699431"/>
    <lineage>
        <taxon>Archaea</taxon>
        <taxon>Methanobacteriati</taxon>
        <taxon>Methanobacteriota</taxon>
        <taxon>Stenosarchaea group</taxon>
        <taxon>Halobacteria</taxon>
        <taxon>Halobacteriales</taxon>
        <taxon>Haloferacaceae</taxon>
    </lineage>
</organism>
<feature type="compositionally biased region" description="Gly residues" evidence="1">
    <location>
        <begin position="76"/>
        <end position="86"/>
    </location>
</feature>
<evidence type="ECO:0000313" key="3">
    <source>
        <dbReference type="Proteomes" id="UP000183769"/>
    </source>
</evidence>
<dbReference type="Proteomes" id="UP000183769">
    <property type="component" value="Unassembled WGS sequence"/>
</dbReference>
<evidence type="ECO:0000256" key="1">
    <source>
        <dbReference type="SAM" id="MobiDB-lite"/>
    </source>
</evidence>
<proteinExistence type="predicted"/>
<gene>
    <name evidence="2" type="ORF">SAMN05216277_11927</name>
</gene>
<keyword evidence="3" id="KW-1185">Reference proteome</keyword>
<reference evidence="3" key="1">
    <citation type="submission" date="2016-10" db="EMBL/GenBank/DDBJ databases">
        <authorList>
            <person name="Varghese N."/>
            <person name="Submissions S."/>
        </authorList>
    </citation>
    <scope>NUCLEOTIDE SEQUENCE [LARGE SCALE GENOMIC DNA]</scope>
    <source>
        <strain evidence="3">CGMCC 1.10329</strain>
    </source>
</reference>
<feature type="region of interest" description="Disordered" evidence="1">
    <location>
        <begin position="1"/>
        <end position="86"/>
    </location>
</feature>
<name>A0A1I5VQS2_9EURY</name>
<evidence type="ECO:0000313" key="2">
    <source>
        <dbReference type="EMBL" id="SFQ09627.1"/>
    </source>
</evidence>
<protein>
    <submittedName>
        <fullName evidence="2">Uncharacterized protein</fullName>
    </submittedName>
</protein>
<accession>A0A1I5VQS2</accession>
<feature type="compositionally biased region" description="Low complexity" evidence="1">
    <location>
        <begin position="1"/>
        <end position="13"/>
    </location>
</feature>
<sequence>MSDDNGSNDSGDGSSDKESLGKQQSHNSKGVKEGTTADGSKSVEKSKGTTADGNAGEEGGHGVIRPSAQGDSDGSDSGGDSGGSDE</sequence>
<dbReference type="RefSeq" id="WP_143076998.1">
    <property type="nucleotide sequence ID" value="NZ_FOXI01000019.1"/>
</dbReference>
<dbReference type="AlphaFoldDB" id="A0A1I5VQS2"/>